<feature type="region of interest" description="Disordered" evidence="1">
    <location>
        <begin position="536"/>
        <end position="575"/>
    </location>
</feature>
<accession>A0A0R3TBY5</accession>
<protein>
    <submittedName>
        <fullName evidence="5">FAS1 domain-containing protein</fullName>
    </submittedName>
</protein>
<reference evidence="5" key="1">
    <citation type="submission" date="2017-02" db="UniProtKB">
        <authorList>
            <consortium name="WormBaseParasite"/>
        </authorList>
    </citation>
    <scope>IDENTIFICATION</scope>
</reference>
<dbReference type="EMBL" id="UZAE01003320">
    <property type="protein sequence ID" value="VDO00431.1"/>
    <property type="molecule type" value="Genomic_DNA"/>
</dbReference>
<evidence type="ECO:0000313" key="5">
    <source>
        <dbReference type="WBParaSite" id="HNAJ_0000457401-mRNA-1"/>
    </source>
</evidence>
<organism evidence="5">
    <name type="scientific">Rodentolepis nana</name>
    <name type="common">Dwarf tapeworm</name>
    <name type="synonym">Hymenolepis nana</name>
    <dbReference type="NCBI Taxonomy" id="102285"/>
    <lineage>
        <taxon>Eukaryota</taxon>
        <taxon>Metazoa</taxon>
        <taxon>Spiralia</taxon>
        <taxon>Lophotrochozoa</taxon>
        <taxon>Platyhelminthes</taxon>
        <taxon>Cestoda</taxon>
        <taxon>Eucestoda</taxon>
        <taxon>Cyclophyllidea</taxon>
        <taxon>Hymenolepididae</taxon>
        <taxon>Rodentolepis</taxon>
    </lineage>
</organism>
<evidence type="ECO:0000256" key="2">
    <source>
        <dbReference type="SAM" id="SignalP"/>
    </source>
</evidence>
<feature type="signal peptide" evidence="2">
    <location>
        <begin position="1"/>
        <end position="16"/>
    </location>
</feature>
<dbReference type="AlphaFoldDB" id="A0A0R3TBY5"/>
<keyword evidence="2" id="KW-0732">Signal</keyword>
<evidence type="ECO:0000313" key="3">
    <source>
        <dbReference type="EMBL" id="VDO00431.1"/>
    </source>
</evidence>
<name>A0A0R3TBY5_RODNA</name>
<dbReference type="WBParaSite" id="HNAJ_0000457401-mRNA-1">
    <property type="protein sequence ID" value="HNAJ_0000457401-mRNA-1"/>
    <property type="gene ID" value="HNAJ_0000457401"/>
</dbReference>
<dbReference type="STRING" id="102285.A0A0R3TBY5"/>
<dbReference type="OrthoDB" id="10526890at2759"/>
<evidence type="ECO:0000256" key="1">
    <source>
        <dbReference type="SAM" id="MobiDB-lite"/>
    </source>
</evidence>
<gene>
    <name evidence="3" type="ORF">HNAJ_LOCUS4571</name>
</gene>
<feature type="region of interest" description="Disordered" evidence="1">
    <location>
        <begin position="460"/>
        <end position="494"/>
    </location>
</feature>
<feature type="chain" id="PRO_5043131821" evidence="2">
    <location>
        <begin position="17"/>
        <end position="895"/>
    </location>
</feature>
<reference evidence="3 4" key="2">
    <citation type="submission" date="2018-11" db="EMBL/GenBank/DDBJ databases">
        <authorList>
            <consortium name="Pathogen Informatics"/>
        </authorList>
    </citation>
    <scope>NUCLEOTIDE SEQUENCE [LARGE SCALE GENOMIC DNA]</scope>
</reference>
<sequence length="895" mass="102073">MSFLIFILLLFSSIRGFPARPFPNGNESDHDRSQVRISMDVNLAAANMIEMMQRLYQTSGVAFTANDAQTGSRLLKQDGIFTKPPMVPSAMNNNEEMKSSSRHDNGHEYINPAVIDRNTVDVIFETMPNIPPEITNVLSQLDGDFAEYILTNAINPIDIIREMNEKTLKLAIIYVPVFSRLLAQADAETIHSTFYKIPRPCEYLLSLDADIIYIIKNQYTWLDICFTAIFAKTNPRAIFTDYQLVYINKKIPNFKVLMDRIPADKWNAKNKIAVAAAHMLLVMPDYDIRVLNEVLDVVTSTTSNQELKKMLVKRGAELQGAFLLNLLLDGAEQRIEEIVPEDTTPPTEESEEYEESIEGTIKFMLSPKKRTIPQYEYYESVKKRKHWKEAFASMTYTEMAYVITRVGDADDFMSQMPISVIERCVKNLPKVEGVNGFDEYKTFDNIKYPKTMEKLYGATTTTTSTTATSTPATTTTLTSAPATSTSTVPEATETSNLPAATTTLAPETNATTLALSTTSATSKLVTITTSVLPTTTLASTPPTTTTTSTPPTTTTTSTLPTTTTSTPATTTTASSTSTVASIEKLKSIEETKKFLLRPDIQSWRFHQLDAAISKLKYVKEAVMTMTYEELARVLPLFSDMDDFLSKMPVDFIKGCIANLPKYEKFAHYRDFSYMRFPKTLEKVYLGPVNTIEATKRFMLHDILKKLHNYQYERSVFNKKYHKEAFASMTNEEMAYVVGRLSNPDYFLPKLPFNVIKRCVENLPKVKNVEGFDPRQFTHINFQNTFRHYILEKTKEETLENTKELMLSPVFRGMEYENMVRKRLHWKEAFASMKCEQMAMVLLRVAYRDQFLSEMPIDVIRRFVRNLPKLNEDLRGYFRFNHYSFPKTLRKLQGKS</sequence>
<keyword evidence="4" id="KW-1185">Reference proteome</keyword>
<evidence type="ECO:0000313" key="4">
    <source>
        <dbReference type="Proteomes" id="UP000278807"/>
    </source>
</evidence>
<proteinExistence type="predicted"/>
<dbReference type="Proteomes" id="UP000278807">
    <property type="component" value="Unassembled WGS sequence"/>
</dbReference>